<evidence type="ECO:0000256" key="1">
    <source>
        <dbReference type="SAM" id="Phobius"/>
    </source>
</evidence>
<feature type="chain" id="PRO_5013225413" description="Intradiol ring-cleavage dioxygenases domain-containing protein" evidence="2">
    <location>
        <begin position="17"/>
        <end position="369"/>
    </location>
</feature>
<dbReference type="InterPro" id="IPR015889">
    <property type="entry name" value="Intradiol_dOase_core"/>
</dbReference>
<dbReference type="STRING" id="1316194.A0A1Q5THW7"/>
<keyword evidence="1" id="KW-0472">Membrane</keyword>
<evidence type="ECO:0000259" key="3">
    <source>
        <dbReference type="Pfam" id="PF00775"/>
    </source>
</evidence>
<accession>A0A1Q5THW7</accession>
<evidence type="ECO:0000313" key="4">
    <source>
        <dbReference type="EMBL" id="OKO99820.1"/>
    </source>
</evidence>
<evidence type="ECO:0000313" key="5">
    <source>
        <dbReference type="Proteomes" id="UP000186955"/>
    </source>
</evidence>
<reference evidence="4 5" key="1">
    <citation type="submission" date="2016-10" db="EMBL/GenBank/DDBJ databases">
        <title>Genome sequence of the ascomycete fungus Penicillium subrubescens.</title>
        <authorList>
            <person name="De Vries R.P."/>
            <person name="Peng M."/>
            <person name="Dilokpimol A."/>
            <person name="Hilden K."/>
            <person name="Makela M.R."/>
            <person name="Grigoriev I."/>
            <person name="Riley R."/>
            <person name="Granchi Z."/>
        </authorList>
    </citation>
    <scope>NUCLEOTIDE SEQUENCE [LARGE SCALE GENOMIC DNA]</scope>
    <source>
        <strain evidence="4 5">CBS 132785</strain>
    </source>
</reference>
<evidence type="ECO:0000256" key="2">
    <source>
        <dbReference type="SAM" id="SignalP"/>
    </source>
</evidence>
<keyword evidence="5" id="KW-1185">Reference proteome</keyword>
<organism evidence="4 5">
    <name type="scientific">Penicillium subrubescens</name>
    <dbReference type="NCBI Taxonomy" id="1316194"/>
    <lineage>
        <taxon>Eukaryota</taxon>
        <taxon>Fungi</taxon>
        <taxon>Dikarya</taxon>
        <taxon>Ascomycota</taxon>
        <taxon>Pezizomycotina</taxon>
        <taxon>Eurotiomycetes</taxon>
        <taxon>Eurotiomycetidae</taxon>
        <taxon>Eurotiales</taxon>
        <taxon>Aspergillaceae</taxon>
        <taxon>Penicillium</taxon>
    </lineage>
</organism>
<dbReference type="CDD" id="cd03457">
    <property type="entry name" value="intradiol_dioxygenase_like"/>
    <property type="match status" value="1"/>
</dbReference>
<feature type="domain" description="Intradiol ring-cleavage dioxygenases" evidence="3">
    <location>
        <begin position="119"/>
        <end position="213"/>
    </location>
</feature>
<sequence length="369" mass="40327">MLSLCLLSLLYLSTLGVTHPGSHDEGAYFRSLASSRSVQDARQKLARCSDHIKRSGVDARAAARRTAILNSYRGIPNAGTVSTSPRSFLPQAAQSSSENPSCLLTPESTIGPYWVDGELIRSNVTDGEPGILLTLDGEFIDVDTCEPVEDILWEIWNCNATGSYSGVQDFGHHHDDDNSNLDKTYLRGIQRTDKDGAAQFTTLFPGHYPGRATHIHVLAHVGATFLPNNTVTGGHVAHIGQLFFDQDLIAAVESTAHYNTNNVRITSNTQDGIFNDVNSATGYDPILSYTRLGHSLEDGILAWTTMGIDLSASYKAESAATLTDHGGVAHFHGWFIHQLGAREILVWVVGLGLVFWLTRSFRQFCLRRA</sequence>
<name>A0A1Q5THW7_9EURO</name>
<dbReference type="PANTHER" id="PTHR34315:SF9">
    <property type="entry name" value="INTRADIOL RING-CLEAVAGE DIOXYGENASES DOMAIN-CONTAINING PROTEIN-RELATED"/>
    <property type="match status" value="1"/>
</dbReference>
<dbReference type="EMBL" id="MNBE01000653">
    <property type="protein sequence ID" value="OKO99820.1"/>
    <property type="molecule type" value="Genomic_DNA"/>
</dbReference>
<keyword evidence="2" id="KW-0732">Signal</keyword>
<gene>
    <name evidence="4" type="ORF">PENSUB_8037</name>
</gene>
<dbReference type="Pfam" id="PF00775">
    <property type="entry name" value="Dioxygenase_C"/>
    <property type="match status" value="1"/>
</dbReference>
<dbReference type="AlphaFoldDB" id="A0A1Q5THW7"/>
<dbReference type="GO" id="GO:0008199">
    <property type="term" value="F:ferric iron binding"/>
    <property type="evidence" value="ECO:0007669"/>
    <property type="project" value="InterPro"/>
</dbReference>
<keyword evidence="1" id="KW-0812">Transmembrane</keyword>
<protein>
    <recommendedName>
        <fullName evidence="3">Intradiol ring-cleavage dioxygenases domain-containing protein</fullName>
    </recommendedName>
</protein>
<keyword evidence="1" id="KW-1133">Transmembrane helix</keyword>
<comment type="caution">
    <text evidence="4">The sequence shown here is derived from an EMBL/GenBank/DDBJ whole genome shotgun (WGS) entry which is preliminary data.</text>
</comment>
<dbReference type="SUPFAM" id="SSF49482">
    <property type="entry name" value="Aromatic compound dioxygenase"/>
    <property type="match status" value="1"/>
</dbReference>
<proteinExistence type="predicted"/>
<dbReference type="Proteomes" id="UP000186955">
    <property type="component" value="Unassembled WGS sequence"/>
</dbReference>
<dbReference type="PANTHER" id="PTHR34315">
    <property type="match status" value="1"/>
</dbReference>
<dbReference type="GO" id="GO:0016702">
    <property type="term" value="F:oxidoreductase activity, acting on single donors with incorporation of molecular oxygen, incorporation of two atoms of oxygen"/>
    <property type="evidence" value="ECO:0007669"/>
    <property type="project" value="InterPro"/>
</dbReference>
<feature type="transmembrane region" description="Helical" evidence="1">
    <location>
        <begin position="344"/>
        <end position="361"/>
    </location>
</feature>
<dbReference type="InterPro" id="IPR000627">
    <property type="entry name" value="Intradiol_dOase_C"/>
</dbReference>
<dbReference type="Gene3D" id="2.60.130.10">
    <property type="entry name" value="Aromatic compound dioxygenase"/>
    <property type="match status" value="1"/>
</dbReference>
<dbReference type="OrthoDB" id="121380at2759"/>
<feature type="signal peptide" evidence="2">
    <location>
        <begin position="1"/>
        <end position="16"/>
    </location>
</feature>